<protein>
    <recommendedName>
        <fullName evidence="4">YD repeat-containing protein</fullName>
    </recommendedName>
</protein>
<evidence type="ECO:0000313" key="2">
    <source>
        <dbReference type="EMBL" id="WZN40770.1"/>
    </source>
</evidence>
<feature type="region of interest" description="Disordered" evidence="1">
    <location>
        <begin position="1"/>
        <end position="24"/>
    </location>
</feature>
<accession>A0ABZ2YM44</accession>
<dbReference type="EMBL" id="CP149822">
    <property type="protein sequence ID" value="WZN40770.1"/>
    <property type="molecule type" value="Genomic_DNA"/>
</dbReference>
<reference evidence="3" key="1">
    <citation type="submission" date="2024-03" db="EMBL/GenBank/DDBJ databases">
        <title>Chitinophaga horti sp. nov., isolated from garden soil.</title>
        <authorList>
            <person name="Lee D.S."/>
            <person name="Han D.M."/>
            <person name="Baek J.H."/>
            <person name="Choi D.G."/>
            <person name="Jeon J.H."/>
            <person name="Jeon C.O."/>
        </authorList>
    </citation>
    <scope>NUCLEOTIDE SEQUENCE [LARGE SCALE GENOMIC DNA]</scope>
    <source>
        <strain evidence="3">GPA1</strain>
    </source>
</reference>
<dbReference type="RefSeq" id="WP_341835635.1">
    <property type="nucleotide sequence ID" value="NZ_CP149822.1"/>
</dbReference>
<organism evidence="2 3">
    <name type="scientific">Chitinophaga pollutisoli</name>
    <dbReference type="NCBI Taxonomy" id="3133966"/>
    <lineage>
        <taxon>Bacteria</taxon>
        <taxon>Pseudomonadati</taxon>
        <taxon>Bacteroidota</taxon>
        <taxon>Chitinophagia</taxon>
        <taxon>Chitinophagales</taxon>
        <taxon>Chitinophagaceae</taxon>
        <taxon>Chitinophaga</taxon>
    </lineage>
</organism>
<gene>
    <name evidence="2" type="ORF">WJU16_22675</name>
</gene>
<dbReference type="Gene3D" id="2.180.10.10">
    <property type="entry name" value="RHS repeat-associated core"/>
    <property type="match status" value="1"/>
</dbReference>
<evidence type="ECO:0008006" key="4">
    <source>
        <dbReference type="Google" id="ProtNLM"/>
    </source>
</evidence>
<evidence type="ECO:0000313" key="3">
    <source>
        <dbReference type="Proteomes" id="UP001485459"/>
    </source>
</evidence>
<dbReference type="Proteomes" id="UP001485459">
    <property type="component" value="Chromosome"/>
</dbReference>
<sequence length="151" mass="17258">MLDTTYEFGEVGPDNTPQPSPGRPYLGVRNISTYAYDHFNRIIRSTDTYGRDTVFVTRLFKYNVAGNLVSVEEQSGGASTTINYSYDDKLNFHLLHPIWQFLDRDYSINNRFPVIAYNSYGLPVSIKIASHGYAYFATTPFTYADIEYSCK</sequence>
<proteinExistence type="predicted"/>
<keyword evidence="3" id="KW-1185">Reference proteome</keyword>
<name>A0ABZ2YM44_9BACT</name>
<evidence type="ECO:0000256" key="1">
    <source>
        <dbReference type="SAM" id="MobiDB-lite"/>
    </source>
</evidence>